<dbReference type="EnsemblMetazoa" id="AAEL020121-RA">
    <property type="protein sequence ID" value="AAEL020121-PA"/>
    <property type="gene ID" value="AAEL020121"/>
</dbReference>
<comment type="subcellular location">
    <subcellularLocation>
        <location evidence="2">Nucleus</location>
    </subcellularLocation>
</comment>
<evidence type="ECO:0000256" key="3">
    <source>
        <dbReference type="ARBA" id="ARBA00006958"/>
    </source>
</evidence>
<evidence type="ECO:0000313" key="10">
    <source>
        <dbReference type="Proteomes" id="UP000008820"/>
    </source>
</evidence>
<evidence type="ECO:0000256" key="2">
    <source>
        <dbReference type="ARBA" id="ARBA00004123"/>
    </source>
</evidence>
<dbReference type="AlphaFoldDB" id="A0A903V9V4"/>
<dbReference type="PANTHER" id="PTHR22930:SF289">
    <property type="entry name" value="DDE TNP4 DOMAIN-CONTAINING PROTEIN-RELATED"/>
    <property type="match status" value="1"/>
</dbReference>
<name>A0A903V9V4_AEDAE</name>
<feature type="domain" description="DDE Tnp4" evidence="8">
    <location>
        <begin position="50"/>
        <end position="168"/>
    </location>
</feature>
<comment type="similarity">
    <text evidence="3">Belongs to the HARBI1 family.</text>
</comment>
<keyword evidence="4" id="KW-0540">Nuclease</keyword>
<evidence type="ECO:0000256" key="1">
    <source>
        <dbReference type="ARBA" id="ARBA00001968"/>
    </source>
</evidence>
<proteinExistence type="inferred from homology"/>
<evidence type="ECO:0000256" key="5">
    <source>
        <dbReference type="ARBA" id="ARBA00022723"/>
    </source>
</evidence>
<dbReference type="InterPro" id="IPR027806">
    <property type="entry name" value="HARBI1_dom"/>
</dbReference>
<dbReference type="Proteomes" id="UP000008820">
    <property type="component" value="Unassembled WGS sequence"/>
</dbReference>
<gene>
    <name evidence="9" type="primary">110680982</name>
</gene>
<dbReference type="Pfam" id="PF13359">
    <property type="entry name" value="DDE_Tnp_4"/>
    <property type="match status" value="1"/>
</dbReference>
<evidence type="ECO:0000256" key="6">
    <source>
        <dbReference type="ARBA" id="ARBA00022801"/>
    </source>
</evidence>
<evidence type="ECO:0000313" key="9">
    <source>
        <dbReference type="EnsemblMetazoa" id="AAEL020121-PA"/>
    </source>
</evidence>
<organism evidence="9 10">
    <name type="scientific">Aedes aegypti</name>
    <name type="common">Yellowfever mosquito</name>
    <name type="synonym">Culex aegypti</name>
    <dbReference type="NCBI Taxonomy" id="7159"/>
    <lineage>
        <taxon>Eukaryota</taxon>
        <taxon>Metazoa</taxon>
        <taxon>Ecdysozoa</taxon>
        <taxon>Arthropoda</taxon>
        <taxon>Hexapoda</taxon>
        <taxon>Insecta</taxon>
        <taxon>Pterygota</taxon>
        <taxon>Neoptera</taxon>
        <taxon>Endopterygota</taxon>
        <taxon>Diptera</taxon>
        <taxon>Nematocera</taxon>
        <taxon>Culicoidea</taxon>
        <taxon>Culicidae</taxon>
        <taxon>Culicinae</taxon>
        <taxon>Aedini</taxon>
        <taxon>Aedes</taxon>
        <taxon>Stegomyia</taxon>
    </lineage>
</organism>
<reference evidence="10" key="1">
    <citation type="submission" date="2017-06" db="EMBL/GenBank/DDBJ databases">
        <title>Aedes aegypti genome working group (AGWG) sequencing and assembly.</title>
        <authorList>
            <consortium name="Aedes aegypti Genome Working Group (AGWG)"/>
            <person name="Matthews B.J."/>
        </authorList>
    </citation>
    <scope>NUCLEOTIDE SEQUENCE [LARGE SCALE GENOMIC DNA]</scope>
    <source>
        <strain evidence="10">LVP_AGWG</strain>
    </source>
</reference>
<keyword evidence="7" id="KW-0539">Nucleus</keyword>
<dbReference type="GO" id="GO:0016787">
    <property type="term" value="F:hydrolase activity"/>
    <property type="evidence" value="ECO:0007669"/>
    <property type="project" value="UniProtKB-KW"/>
</dbReference>
<dbReference type="GO" id="GO:0046872">
    <property type="term" value="F:metal ion binding"/>
    <property type="evidence" value="ECO:0007669"/>
    <property type="project" value="UniProtKB-KW"/>
</dbReference>
<dbReference type="PANTHER" id="PTHR22930">
    <property type="match status" value="1"/>
</dbReference>
<sequence>MSKVLQLVLDILEKEICPVEIVFPTDEREKHIIKQGFYEQTGFPGVIGCVDGTHVSIIAPTHDKHLFYNRKGFYSLNVMLVCDHNLLIRYVDANHPGSSHDSFVWNGSVLNQLLQQEYTNGERNSWLLGDAGYPLTPFLITPFRTGEQTDERQTRFNGIHFKTRITVE</sequence>
<evidence type="ECO:0000256" key="7">
    <source>
        <dbReference type="ARBA" id="ARBA00023242"/>
    </source>
</evidence>
<keyword evidence="5" id="KW-0479">Metal-binding</keyword>
<dbReference type="GO" id="GO:0005634">
    <property type="term" value="C:nucleus"/>
    <property type="evidence" value="ECO:0007669"/>
    <property type="project" value="UniProtKB-SubCell"/>
</dbReference>
<dbReference type="OrthoDB" id="10062286at2759"/>
<dbReference type="InterPro" id="IPR045249">
    <property type="entry name" value="HARBI1-like"/>
</dbReference>
<dbReference type="GO" id="GO:0004518">
    <property type="term" value="F:nuclease activity"/>
    <property type="evidence" value="ECO:0007669"/>
    <property type="project" value="UniProtKB-KW"/>
</dbReference>
<evidence type="ECO:0000256" key="4">
    <source>
        <dbReference type="ARBA" id="ARBA00022722"/>
    </source>
</evidence>
<reference evidence="9" key="2">
    <citation type="submission" date="2022-10" db="UniProtKB">
        <authorList>
            <consortium name="EnsemblMetazoa"/>
        </authorList>
    </citation>
    <scope>IDENTIFICATION</scope>
    <source>
        <strain evidence="9">LVP_AGWG</strain>
    </source>
</reference>
<evidence type="ECO:0000259" key="8">
    <source>
        <dbReference type="Pfam" id="PF13359"/>
    </source>
</evidence>
<accession>A0A903V9V4</accession>
<protein>
    <recommendedName>
        <fullName evidence="8">DDE Tnp4 domain-containing protein</fullName>
    </recommendedName>
</protein>
<comment type="cofactor">
    <cofactor evidence="1">
        <name>a divalent metal cation</name>
        <dbReference type="ChEBI" id="CHEBI:60240"/>
    </cofactor>
</comment>
<keyword evidence="6" id="KW-0378">Hydrolase</keyword>
<keyword evidence="10" id="KW-1185">Reference proteome</keyword>